<feature type="domain" description="Neurotransmitter-gated ion-channel ligand-binding" evidence="1">
    <location>
        <begin position="10"/>
        <end position="114"/>
    </location>
</feature>
<dbReference type="EMBL" id="NCKV01021881">
    <property type="protein sequence ID" value="RWS19884.1"/>
    <property type="molecule type" value="Genomic_DNA"/>
</dbReference>
<dbReference type="InterPro" id="IPR006202">
    <property type="entry name" value="Neur_chan_lig-bd"/>
</dbReference>
<dbReference type="Proteomes" id="UP000288716">
    <property type="component" value="Unassembled WGS sequence"/>
</dbReference>
<protein>
    <submittedName>
        <fullName evidence="2">Glutamate gated chloride channel GluCl4-like protein</fullName>
    </submittedName>
</protein>
<organism evidence="2 3">
    <name type="scientific">Leptotrombidium deliense</name>
    <dbReference type="NCBI Taxonomy" id="299467"/>
    <lineage>
        <taxon>Eukaryota</taxon>
        <taxon>Metazoa</taxon>
        <taxon>Ecdysozoa</taxon>
        <taxon>Arthropoda</taxon>
        <taxon>Chelicerata</taxon>
        <taxon>Arachnida</taxon>
        <taxon>Acari</taxon>
        <taxon>Acariformes</taxon>
        <taxon>Trombidiformes</taxon>
        <taxon>Prostigmata</taxon>
        <taxon>Anystina</taxon>
        <taxon>Parasitengona</taxon>
        <taxon>Trombiculoidea</taxon>
        <taxon>Trombiculidae</taxon>
        <taxon>Leptotrombidium</taxon>
    </lineage>
</organism>
<dbReference type="VEuPathDB" id="VectorBase:LDEU012156"/>
<evidence type="ECO:0000313" key="2">
    <source>
        <dbReference type="EMBL" id="RWS19884.1"/>
    </source>
</evidence>
<feature type="non-terminal residue" evidence="2">
    <location>
        <position position="114"/>
    </location>
</feature>
<dbReference type="SUPFAM" id="SSF63712">
    <property type="entry name" value="Nicotinic receptor ligand binding domain-like"/>
    <property type="match status" value="1"/>
</dbReference>
<dbReference type="OrthoDB" id="6504163at2759"/>
<dbReference type="Gene3D" id="2.70.170.10">
    <property type="entry name" value="Neurotransmitter-gated ion-channel ligand-binding domain"/>
    <property type="match status" value="1"/>
</dbReference>
<name>A0A443RXD7_9ACAR</name>
<dbReference type="InterPro" id="IPR006201">
    <property type="entry name" value="Neur_channel"/>
</dbReference>
<dbReference type="PANTHER" id="PTHR18945">
    <property type="entry name" value="NEUROTRANSMITTER GATED ION CHANNEL"/>
    <property type="match status" value="1"/>
</dbReference>
<gene>
    <name evidence="2" type="ORF">B4U80_05892</name>
</gene>
<sequence length="114" mass="13712">MTLKVYQTIMKQEMKVQLTYRMRWYDQRLQYDDLGGKIRYLSLRDVNRIWKPDTFVSNEVDGHFHNIFTPNVLARIHPNGEITFSTRISLTLWCPMDFRAFPNHRIECMIKLAS</sequence>
<dbReference type="Pfam" id="PF02931">
    <property type="entry name" value="Neur_chan_LBD"/>
    <property type="match status" value="1"/>
</dbReference>
<dbReference type="PRINTS" id="PR00252">
    <property type="entry name" value="NRIONCHANNEL"/>
</dbReference>
<dbReference type="AlphaFoldDB" id="A0A443RXD7"/>
<dbReference type="InterPro" id="IPR036734">
    <property type="entry name" value="Neur_chan_lig-bd_sf"/>
</dbReference>
<dbReference type="STRING" id="299467.A0A443RXD7"/>
<accession>A0A443RXD7</accession>
<evidence type="ECO:0000313" key="3">
    <source>
        <dbReference type="Proteomes" id="UP000288716"/>
    </source>
</evidence>
<reference evidence="2 3" key="1">
    <citation type="journal article" date="2018" name="Gigascience">
        <title>Genomes of trombidid mites reveal novel predicted allergens and laterally-transferred genes associated with secondary metabolism.</title>
        <authorList>
            <person name="Dong X."/>
            <person name="Chaisiri K."/>
            <person name="Xia D."/>
            <person name="Armstrong S.D."/>
            <person name="Fang Y."/>
            <person name="Donnelly M.J."/>
            <person name="Kadowaki T."/>
            <person name="McGarry J.W."/>
            <person name="Darby A.C."/>
            <person name="Makepeace B.L."/>
        </authorList>
    </citation>
    <scope>NUCLEOTIDE SEQUENCE [LARGE SCALE GENOMIC DNA]</scope>
    <source>
        <strain evidence="2">UoL-UT</strain>
    </source>
</reference>
<keyword evidence="3" id="KW-1185">Reference proteome</keyword>
<dbReference type="GO" id="GO:0005230">
    <property type="term" value="F:extracellular ligand-gated monoatomic ion channel activity"/>
    <property type="evidence" value="ECO:0007669"/>
    <property type="project" value="InterPro"/>
</dbReference>
<dbReference type="GO" id="GO:0004888">
    <property type="term" value="F:transmembrane signaling receptor activity"/>
    <property type="evidence" value="ECO:0007669"/>
    <property type="project" value="InterPro"/>
</dbReference>
<dbReference type="GO" id="GO:0016020">
    <property type="term" value="C:membrane"/>
    <property type="evidence" value="ECO:0007669"/>
    <property type="project" value="InterPro"/>
</dbReference>
<comment type="caution">
    <text evidence="2">The sequence shown here is derived from an EMBL/GenBank/DDBJ whole genome shotgun (WGS) entry which is preliminary data.</text>
</comment>
<evidence type="ECO:0000259" key="1">
    <source>
        <dbReference type="Pfam" id="PF02931"/>
    </source>
</evidence>
<proteinExistence type="predicted"/>